<organism evidence="11">
    <name type="scientific">bioreactor metagenome</name>
    <dbReference type="NCBI Taxonomy" id="1076179"/>
    <lineage>
        <taxon>unclassified sequences</taxon>
        <taxon>metagenomes</taxon>
        <taxon>ecological metagenomes</taxon>
    </lineage>
</organism>
<name>A0A644WWX2_9ZZZZ</name>
<dbReference type="GO" id="GO:0016616">
    <property type="term" value="F:oxidoreductase activity, acting on the CH-OH group of donors, NAD or NADP as acceptor"/>
    <property type="evidence" value="ECO:0007669"/>
    <property type="project" value="InterPro"/>
</dbReference>
<comment type="cofactor">
    <cofactor evidence="2">
        <name>Mn(2+)</name>
        <dbReference type="ChEBI" id="CHEBI:29035"/>
    </cofactor>
</comment>
<feature type="domain" description="Glycosyl hydrolase family 4 C-terminal" evidence="10">
    <location>
        <begin position="205"/>
        <end position="424"/>
    </location>
</feature>
<comment type="caution">
    <text evidence="11">The sequence shown here is derived from an EMBL/GenBank/DDBJ whole genome shotgun (WGS) entry which is preliminary data.</text>
</comment>
<gene>
    <name evidence="11" type="primary">lplD</name>
    <name evidence="11" type="ORF">SDC9_54634</name>
</gene>
<evidence type="ECO:0000256" key="4">
    <source>
        <dbReference type="ARBA" id="ARBA00022723"/>
    </source>
</evidence>
<evidence type="ECO:0000256" key="3">
    <source>
        <dbReference type="ARBA" id="ARBA00010141"/>
    </source>
</evidence>
<sequence length="447" mass="50330">MKETRICIIGGGGRLWAIQFMKDLAYNTMTHGTLVLYDIDKQAARNNVAVAEQVLRVNNSEGRFAVVAIDDLGQALSGCDMVIISIEPGKTECRFGDLMLPEEYGILQSVGDTTGPGGIMRARRALPIFFDLAKNIEQFCPNAWVINYTNPMTLCTAALYKAFPAIKALGCCHEVFHTQNFLAKKVSAWFGVPTPDRREIKIDLTGVNHFTFVTKATWHGHDLMARLVEDIKDPSTFADGTEVALKRLDEEKWFDCDQKIALSFLRDFNTLGAAGDRHLAEFVPWFLTSDENLHTYGVIRTPYAWRMRSAKEKREIVFKDEDLKASLSDEEGVDIMRCLMGDKSMVTNINRPNEGQISYLPLGRIVESNGVIEEDTIRPIVASDPPLAIQNLVRQVSDVQEMTLKAIWEKNDELLFTAFLSDPLMNLSRDKARELFDKMLKASELAY</sequence>
<dbReference type="GO" id="GO:0046872">
    <property type="term" value="F:metal ion binding"/>
    <property type="evidence" value="ECO:0007669"/>
    <property type="project" value="UniProtKB-KW"/>
</dbReference>
<evidence type="ECO:0000256" key="5">
    <source>
        <dbReference type="ARBA" id="ARBA00022801"/>
    </source>
</evidence>
<dbReference type="EC" id="3.2.1.67" evidence="11"/>
<dbReference type="PRINTS" id="PR00732">
    <property type="entry name" value="GLHYDRLASE4"/>
</dbReference>
<dbReference type="SUPFAM" id="SSF56327">
    <property type="entry name" value="LDH C-terminal domain-like"/>
    <property type="match status" value="1"/>
</dbReference>
<dbReference type="InterPro" id="IPR015955">
    <property type="entry name" value="Lactate_DH/Glyco_Ohase_4_C"/>
</dbReference>
<keyword evidence="8" id="KW-0119">Carbohydrate metabolism</keyword>
<dbReference type="GO" id="GO:0047911">
    <property type="term" value="F:galacturan 1,4-alpha-galacturonidase activity"/>
    <property type="evidence" value="ECO:0007669"/>
    <property type="project" value="UniProtKB-EC"/>
</dbReference>
<dbReference type="InterPro" id="IPR022616">
    <property type="entry name" value="Glyco_hydro_4_C"/>
</dbReference>
<accession>A0A644WWX2</accession>
<dbReference type="InterPro" id="IPR036291">
    <property type="entry name" value="NAD(P)-bd_dom_sf"/>
</dbReference>
<comment type="similarity">
    <text evidence="3">Belongs to the glycosyl hydrolase 4 family.</text>
</comment>
<dbReference type="AlphaFoldDB" id="A0A644WWX2"/>
<dbReference type="SUPFAM" id="SSF51735">
    <property type="entry name" value="NAD(P)-binding Rossmann-fold domains"/>
    <property type="match status" value="1"/>
</dbReference>
<evidence type="ECO:0000256" key="7">
    <source>
        <dbReference type="ARBA" id="ARBA00023211"/>
    </source>
</evidence>
<dbReference type="InterPro" id="IPR019802">
    <property type="entry name" value="GlycHydrolase_4_CS"/>
</dbReference>
<protein>
    <submittedName>
        <fullName evidence="11">Alpha-galacturonidase</fullName>
        <ecNumber evidence="11">3.2.1.67</ecNumber>
    </submittedName>
</protein>
<evidence type="ECO:0000256" key="9">
    <source>
        <dbReference type="ARBA" id="ARBA00023295"/>
    </source>
</evidence>
<dbReference type="InterPro" id="IPR001088">
    <property type="entry name" value="Glyco_hydro_4"/>
</dbReference>
<dbReference type="Pfam" id="PF02056">
    <property type="entry name" value="Glyco_hydro_4"/>
    <property type="match status" value="1"/>
</dbReference>
<dbReference type="EMBL" id="VSSQ01001437">
    <property type="protein sequence ID" value="MPM08322.1"/>
    <property type="molecule type" value="Genomic_DNA"/>
</dbReference>
<evidence type="ECO:0000256" key="2">
    <source>
        <dbReference type="ARBA" id="ARBA00001936"/>
    </source>
</evidence>
<keyword evidence="4" id="KW-0479">Metal-binding</keyword>
<keyword evidence="5 11" id="KW-0378">Hydrolase</keyword>
<dbReference type="Gene3D" id="3.90.1820.10">
    <property type="entry name" value="AglA-like glucosidase"/>
    <property type="match status" value="1"/>
</dbReference>
<keyword evidence="7" id="KW-0464">Manganese</keyword>
<dbReference type="InterPro" id="IPR053715">
    <property type="entry name" value="GH4_Enzyme_sf"/>
</dbReference>
<evidence type="ECO:0000313" key="11">
    <source>
        <dbReference type="EMBL" id="MPM08322.1"/>
    </source>
</evidence>
<evidence type="ECO:0000256" key="6">
    <source>
        <dbReference type="ARBA" id="ARBA00023027"/>
    </source>
</evidence>
<dbReference type="Pfam" id="PF11975">
    <property type="entry name" value="Glyco_hydro_4C"/>
    <property type="match status" value="1"/>
</dbReference>
<dbReference type="PANTHER" id="PTHR32092">
    <property type="entry name" value="6-PHOSPHO-BETA-GLUCOSIDASE-RELATED"/>
    <property type="match status" value="1"/>
</dbReference>
<evidence type="ECO:0000259" key="10">
    <source>
        <dbReference type="Pfam" id="PF11975"/>
    </source>
</evidence>
<evidence type="ECO:0000256" key="1">
    <source>
        <dbReference type="ARBA" id="ARBA00001911"/>
    </source>
</evidence>
<proteinExistence type="inferred from homology"/>
<dbReference type="PROSITE" id="PS01324">
    <property type="entry name" value="GLYCOSYL_HYDROL_F4"/>
    <property type="match status" value="1"/>
</dbReference>
<comment type="cofactor">
    <cofactor evidence="1">
        <name>NAD(+)</name>
        <dbReference type="ChEBI" id="CHEBI:57540"/>
    </cofactor>
</comment>
<reference evidence="11" key="1">
    <citation type="submission" date="2019-08" db="EMBL/GenBank/DDBJ databases">
        <authorList>
            <person name="Kucharzyk K."/>
            <person name="Murdoch R.W."/>
            <person name="Higgins S."/>
            <person name="Loffler F."/>
        </authorList>
    </citation>
    <scope>NUCLEOTIDE SEQUENCE</scope>
</reference>
<keyword evidence="6" id="KW-0520">NAD</keyword>
<keyword evidence="9 11" id="KW-0326">Glycosidase</keyword>
<evidence type="ECO:0000256" key="8">
    <source>
        <dbReference type="ARBA" id="ARBA00023277"/>
    </source>
</evidence>
<dbReference type="GO" id="GO:0005975">
    <property type="term" value="P:carbohydrate metabolic process"/>
    <property type="evidence" value="ECO:0007669"/>
    <property type="project" value="InterPro"/>
</dbReference>
<dbReference type="PANTHER" id="PTHR32092:SF2">
    <property type="entry name" value="ALPHA-GALACTURONIDASE"/>
    <property type="match status" value="1"/>
</dbReference>